<dbReference type="Gene3D" id="3.40.190.290">
    <property type="match status" value="1"/>
</dbReference>
<dbReference type="PROSITE" id="PS50931">
    <property type="entry name" value="HTH_LYSR"/>
    <property type="match status" value="1"/>
</dbReference>
<accession>A0A2L0IDN6</accession>
<evidence type="ECO:0000256" key="1">
    <source>
        <dbReference type="ARBA" id="ARBA00009437"/>
    </source>
</evidence>
<keyword evidence="2" id="KW-0805">Transcription regulation</keyword>
<dbReference type="SUPFAM" id="SSF46785">
    <property type="entry name" value="Winged helix' DNA-binding domain"/>
    <property type="match status" value="1"/>
</dbReference>
<dbReference type="NCBIfam" id="NF007917">
    <property type="entry name" value="PRK10632.1"/>
    <property type="match status" value="1"/>
</dbReference>
<dbReference type="EMBL" id="CP026377">
    <property type="protein sequence ID" value="AUX92716.1"/>
    <property type="molecule type" value="Genomic_DNA"/>
</dbReference>
<dbReference type="FunFam" id="1.10.10.10:FF:000001">
    <property type="entry name" value="LysR family transcriptional regulator"/>
    <property type="match status" value="1"/>
</dbReference>
<dbReference type="InterPro" id="IPR000847">
    <property type="entry name" value="LysR_HTH_N"/>
</dbReference>
<dbReference type="InterPro" id="IPR005119">
    <property type="entry name" value="LysR_subst-bd"/>
</dbReference>
<keyword evidence="3" id="KW-0238">DNA-binding</keyword>
<dbReference type="PANTHER" id="PTHR30537">
    <property type="entry name" value="HTH-TYPE TRANSCRIPTIONAL REGULATOR"/>
    <property type="match status" value="1"/>
</dbReference>
<sequence length="319" mass="35322">MESLRSMGIFVKVAETGSLTKAAQQLHLSVSSVSVIIAKLEEELQVKLLNRTTRSLALTDAGKVFYRGCCRTLEEARQAHEAMFAFNHNPGGTLRVGCSPTMAQYVMTQMSSALLKAFPGLSVNLVTGIPAPDLISNGLDVIVRFGDLESSGLYSRRIGTMPMVVCAARRYLEKNGAPAHPADLIKFDWLEYSIQPDNTFELVAPDGGTVRLAPKGRYSTNDPLALINWLREGDGIAFVPVIWVMQDIIAGETEVLFPLYHTAPRPVYALYTAKDMLPVKVKTCIDYLTEFFDKTERSWQRFLEKQAAEIQGGRRDGNN</sequence>
<evidence type="ECO:0000313" key="6">
    <source>
        <dbReference type="EMBL" id="AUX92716.1"/>
    </source>
</evidence>
<keyword evidence="7" id="KW-1185">Reference proteome</keyword>
<dbReference type="InterPro" id="IPR036390">
    <property type="entry name" value="WH_DNA-bd_sf"/>
</dbReference>
<dbReference type="Proteomes" id="UP000238365">
    <property type="component" value="Chromosome"/>
</dbReference>
<organism evidence="6 7">
    <name type="scientific">Mixta gaviniae</name>
    <dbReference type="NCBI Taxonomy" id="665914"/>
    <lineage>
        <taxon>Bacteria</taxon>
        <taxon>Pseudomonadati</taxon>
        <taxon>Pseudomonadota</taxon>
        <taxon>Gammaproteobacteria</taxon>
        <taxon>Enterobacterales</taxon>
        <taxon>Erwiniaceae</taxon>
        <taxon>Mixta</taxon>
    </lineage>
</organism>
<reference evidence="6 7" key="1">
    <citation type="submission" date="2018-01" db="EMBL/GenBank/DDBJ databases">
        <title>Complete and assembled Genome of Pantoea gaviniae DSM22758T.</title>
        <authorList>
            <person name="Stevens M.J.A."/>
            <person name="Zurfluh K."/>
            <person name="Stephan R."/>
        </authorList>
    </citation>
    <scope>NUCLEOTIDE SEQUENCE [LARGE SCALE GENOMIC DNA]</scope>
    <source>
        <strain evidence="6 7">DSM 22758</strain>
    </source>
</reference>
<dbReference type="GO" id="GO:0006351">
    <property type="term" value="P:DNA-templated transcription"/>
    <property type="evidence" value="ECO:0007669"/>
    <property type="project" value="TreeGrafter"/>
</dbReference>
<evidence type="ECO:0000313" key="7">
    <source>
        <dbReference type="Proteomes" id="UP000238365"/>
    </source>
</evidence>
<protein>
    <submittedName>
        <fullName evidence="6">Transcriptional regulator</fullName>
    </submittedName>
</protein>
<evidence type="ECO:0000256" key="3">
    <source>
        <dbReference type="ARBA" id="ARBA00023125"/>
    </source>
</evidence>
<comment type="similarity">
    <text evidence="1">Belongs to the LysR transcriptional regulatory family.</text>
</comment>
<dbReference type="GO" id="GO:0043565">
    <property type="term" value="F:sequence-specific DNA binding"/>
    <property type="evidence" value="ECO:0007669"/>
    <property type="project" value="TreeGrafter"/>
</dbReference>
<dbReference type="PANTHER" id="PTHR30537:SF30">
    <property type="entry name" value="TRANSCRIPTIONAL REGULATOR-RELATED"/>
    <property type="match status" value="1"/>
</dbReference>
<proteinExistence type="inferred from homology"/>
<evidence type="ECO:0000256" key="4">
    <source>
        <dbReference type="ARBA" id="ARBA00023163"/>
    </source>
</evidence>
<dbReference type="RefSeq" id="WP_104956598.1">
    <property type="nucleotide sequence ID" value="NZ_CP026377.1"/>
</dbReference>
<dbReference type="SUPFAM" id="SSF53850">
    <property type="entry name" value="Periplasmic binding protein-like II"/>
    <property type="match status" value="1"/>
</dbReference>
<dbReference type="AlphaFoldDB" id="A0A2L0IDN6"/>
<keyword evidence="4" id="KW-0804">Transcription</keyword>
<dbReference type="KEGG" id="pgz:C2E15_06205"/>
<evidence type="ECO:0000259" key="5">
    <source>
        <dbReference type="PROSITE" id="PS50931"/>
    </source>
</evidence>
<dbReference type="Pfam" id="PF00126">
    <property type="entry name" value="HTH_1"/>
    <property type="match status" value="1"/>
</dbReference>
<name>A0A2L0IDN6_9GAMM</name>
<dbReference type="Gene3D" id="1.10.10.10">
    <property type="entry name" value="Winged helix-like DNA-binding domain superfamily/Winged helix DNA-binding domain"/>
    <property type="match status" value="1"/>
</dbReference>
<dbReference type="Pfam" id="PF03466">
    <property type="entry name" value="LysR_substrate"/>
    <property type="match status" value="1"/>
</dbReference>
<dbReference type="InterPro" id="IPR036388">
    <property type="entry name" value="WH-like_DNA-bd_sf"/>
</dbReference>
<evidence type="ECO:0000256" key="2">
    <source>
        <dbReference type="ARBA" id="ARBA00023015"/>
    </source>
</evidence>
<dbReference type="GO" id="GO:0003700">
    <property type="term" value="F:DNA-binding transcription factor activity"/>
    <property type="evidence" value="ECO:0007669"/>
    <property type="project" value="InterPro"/>
</dbReference>
<dbReference type="CDD" id="cd08422">
    <property type="entry name" value="PBP2_CrgA_like"/>
    <property type="match status" value="1"/>
</dbReference>
<feature type="domain" description="HTH lysR-type" evidence="5">
    <location>
        <begin position="1"/>
        <end position="59"/>
    </location>
</feature>
<dbReference type="InterPro" id="IPR058163">
    <property type="entry name" value="LysR-type_TF_proteobact-type"/>
</dbReference>
<gene>
    <name evidence="6" type="ORF">C2E15_06205</name>
</gene>